<comment type="subcellular location">
    <subcellularLocation>
        <location evidence="1">Endomembrane system</location>
    </subcellularLocation>
</comment>
<comment type="caution">
    <text evidence="9">The sequence shown here is derived from an EMBL/GenBank/DDBJ whole genome shotgun (WGS) entry which is preliminary data.</text>
</comment>
<dbReference type="GO" id="GO:0012505">
    <property type="term" value="C:endomembrane system"/>
    <property type="evidence" value="ECO:0007669"/>
    <property type="project" value="UniProtKB-SubCell"/>
</dbReference>
<evidence type="ECO:0000256" key="3">
    <source>
        <dbReference type="ARBA" id="ARBA00022738"/>
    </source>
</evidence>
<dbReference type="PANTHER" id="PTHR34011">
    <property type="entry name" value="PHYCOBILISOME 32.1 KDA LINKER POLYPEPTIDE, PHYCOCYANIN-ASSOCIATED, ROD 2-RELATED"/>
    <property type="match status" value="1"/>
</dbReference>
<keyword evidence="3 6" id="KW-0605">Phycobilisome</keyword>
<organism evidence="9 10">
    <name type="scientific">Richelia intracellularis HH01</name>
    <dbReference type="NCBI Taxonomy" id="1165094"/>
    <lineage>
        <taxon>Bacteria</taxon>
        <taxon>Bacillati</taxon>
        <taxon>Cyanobacteriota</taxon>
        <taxon>Cyanophyceae</taxon>
        <taxon>Nostocales</taxon>
        <taxon>Nostocaceae</taxon>
        <taxon>Richelia</taxon>
    </lineage>
</organism>
<reference evidence="10" key="2">
    <citation type="submission" date="2016-01" db="EMBL/GenBank/DDBJ databases">
        <title>Diatom-associated endosymboitic cyanobacterium lacks core nitrogen metabolism enzymes.</title>
        <authorList>
            <person name="Hilton J.A."/>
            <person name="Foster R.A."/>
            <person name="Tripp H.J."/>
            <person name="Carter B.J."/>
            <person name="Zehr J.P."/>
            <person name="Villareal T.A."/>
        </authorList>
    </citation>
    <scope>NUCLEOTIDE SEQUENCE [LARGE SCALE GENOMIC DNA]</scope>
    <source>
        <strain evidence="10">HH01</strain>
    </source>
</reference>
<evidence type="ECO:0000313" key="10">
    <source>
        <dbReference type="Proteomes" id="UP000053051"/>
    </source>
</evidence>
<sequence>MSIPLLTYYPSSQNQRVAGYEISGDEQPRVYSKEILLNSQEIDQLIFAAYYQIFHEQQMLASNRQTFLESQLRSEQITVREFIRGLATSEPFKRLNYDCNNNYRFVDICMQRILGRSVYNERENQAWSIILATKGLQGFIDSLLNSEEYLENFGEQTIPYQRRRILPTQLKGELPFARTSRYDKDYRDKLPFPSGFGYQPLNWRTFRQSSDWSVILLMLSSTTGLAAVFCWLSIHGILLNFGGY</sequence>
<proteinExistence type="inferred from homology"/>
<dbReference type="Gene3D" id="1.10.3130.20">
    <property type="entry name" value="Phycobilisome linker domain"/>
    <property type="match status" value="1"/>
</dbReference>
<dbReference type="Pfam" id="PF00427">
    <property type="entry name" value="PBS_linker_poly"/>
    <property type="match status" value="1"/>
</dbReference>
<dbReference type="GO" id="GO:0015979">
    <property type="term" value="P:photosynthesis"/>
    <property type="evidence" value="ECO:0007669"/>
    <property type="project" value="InterPro"/>
</dbReference>
<evidence type="ECO:0000256" key="7">
    <source>
        <dbReference type="SAM" id="Phobius"/>
    </source>
</evidence>
<evidence type="ECO:0000259" key="8">
    <source>
        <dbReference type="PROSITE" id="PS51445"/>
    </source>
</evidence>
<accession>M1X095</accession>
<keyword evidence="2" id="KW-0042">Antenna complex</keyword>
<name>M1X095_9NOST</name>
<keyword evidence="7" id="KW-0812">Transmembrane</keyword>
<gene>
    <name evidence="9" type="ORF">RINTHH_20170</name>
</gene>
<dbReference type="STRING" id="1165094.RINTHH_20170"/>
<evidence type="ECO:0000313" key="9">
    <source>
        <dbReference type="EMBL" id="CCH68172.1"/>
    </source>
</evidence>
<reference evidence="9 10" key="1">
    <citation type="submission" date="2012-05" db="EMBL/GenBank/DDBJ databases">
        <authorList>
            <person name="Hilton J."/>
        </authorList>
    </citation>
    <scope>NUCLEOTIDE SEQUENCE [LARGE SCALE GENOMIC DNA]</scope>
    <source>
        <strain evidence="9 10">HH01</strain>
    </source>
</reference>
<dbReference type="OrthoDB" id="448032at2"/>
<feature type="transmembrane region" description="Helical" evidence="7">
    <location>
        <begin position="214"/>
        <end position="234"/>
    </location>
</feature>
<keyword evidence="4" id="KW-0793">Thylakoid</keyword>
<evidence type="ECO:0000256" key="2">
    <source>
        <dbReference type="ARBA" id="ARBA00022549"/>
    </source>
</evidence>
<dbReference type="AlphaFoldDB" id="M1X095"/>
<keyword evidence="10" id="KW-1185">Reference proteome</keyword>
<evidence type="ECO:0000256" key="4">
    <source>
        <dbReference type="ARBA" id="ARBA00023078"/>
    </source>
</evidence>
<dbReference type="RefSeq" id="WP_008235600.1">
    <property type="nucleotide sequence ID" value="NZ_CAIY01000081.1"/>
</dbReference>
<keyword evidence="5 7" id="KW-0472">Membrane</keyword>
<dbReference type="Proteomes" id="UP000053051">
    <property type="component" value="Unassembled WGS sequence"/>
</dbReference>
<protein>
    <submittedName>
        <fullName evidence="9">Phycobilisome rod-core linker polypeptide,phycocyanin-associated</fullName>
    </submittedName>
</protein>
<keyword evidence="7" id="KW-1133">Transmembrane helix</keyword>
<evidence type="ECO:0000256" key="1">
    <source>
        <dbReference type="ARBA" id="ARBA00004308"/>
    </source>
</evidence>
<evidence type="ECO:0000256" key="6">
    <source>
        <dbReference type="PROSITE-ProRule" id="PRU00775"/>
    </source>
</evidence>
<dbReference type="InterPro" id="IPR001297">
    <property type="entry name" value="PBS_linker_dom"/>
</dbReference>
<feature type="domain" description="PBS-linker" evidence="8">
    <location>
        <begin position="11"/>
        <end position="194"/>
    </location>
</feature>
<dbReference type="PROSITE" id="PS51445">
    <property type="entry name" value="PBS_LINKER"/>
    <property type="match status" value="1"/>
</dbReference>
<dbReference type="GO" id="GO:0030089">
    <property type="term" value="C:phycobilisome"/>
    <property type="evidence" value="ECO:0007669"/>
    <property type="project" value="UniProtKB-UniRule"/>
</dbReference>
<dbReference type="InterPro" id="IPR038255">
    <property type="entry name" value="PBS_linker_sf"/>
</dbReference>
<comment type="similarity">
    <text evidence="6">Belongs to the phycobilisome linker protein family.</text>
</comment>
<dbReference type="EMBL" id="CAIY01000081">
    <property type="protein sequence ID" value="CCH68172.1"/>
    <property type="molecule type" value="Genomic_DNA"/>
</dbReference>
<evidence type="ECO:0000256" key="5">
    <source>
        <dbReference type="ARBA" id="ARBA00023136"/>
    </source>
</evidence>